<feature type="compositionally biased region" description="Basic and acidic residues" evidence="7">
    <location>
        <begin position="260"/>
        <end position="270"/>
    </location>
</feature>
<evidence type="ECO:0000256" key="7">
    <source>
        <dbReference type="SAM" id="MobiDB-lite"/>
    </source>
</evidence>
<dbReference type="PANTHER" id="PTHR16201">
    <property type="entry name" value="SEVEN TRANSMEMBRANE PROTEIN 1-RELATED"/>
    <property type="match status" value="1"/>
</dbReference>
<comment type="similarity">
    <text evidence="5">Belongs to the laat-1 family.</text>
</comment>
<evidence type="ECO:0000256" key="4">
    <source>
        <dbReference type="ARBA" id="ARBA00023136"/>
    </source>
</evidence>
<name>A0A8E2DL72_9APHY</name>
<keyword evidence="3 8" id="KW-1133">Transmembrane helix</keyword>
<feature type="region of interest" description="Disordered" evidence="7">
    <location>
        <begin position="488"/>
        <end position="518"/>
    </location>
</feature>
<organism evidence="9 10">
    <name type="scientific">Obba rivulosa</name>
    <dbReference type="NCBI Taxonomy" id="1052685"/>
    <lineage>
        <taxon>Eukaryota</taxon>
        <taxon>Fungi</taxon>
        <taxon>Dikarya</taxon>
        <taxon>Basidiomycota</taxon>
        <taxon>Agaricomycotina</taxon>
        <taxon>Agaricomycetes</taxon>
        <taxon>Polyporales</taxon>
        <taxon>Gelatoporiaceae</taxon>
        <taxon>Obba</taxon>
    </lineage>
</organism>
<dbReference type="FunFam" id="1.20.1280.290:FF:000009">
    <property type="entry name" value="PQ loop repeat family protein"/>
    <property type="match status" value="1"/>
</dbReference>
<evidence type="ECO:0000313" key="9">
    <source>
        <dbReference type="EMBL" id="OCH92230.1"/>
    </source>
</evidence>
<evidence type="ECO:0000313" key="10">
    <source>
        <dbReference type="Proteomes" id="UP000250043"/>
    </source>
</evidence>
<keyword evidence="10" id="KW-1185">Reference proteome</keyword>
<evidence type="ECO:0000256" key="6">
    <source>
        <dbReference type="ARBA" id="ARBA00050768"/>
    </source>
</evidence>
<reference evidence="9 10" key="1">
    <citation type="submission" date="2016-07" db="EMBL/GenBank/DDBJ databases">
        <title>Draft genome of the white-rot fungus Obba rivulosa 3A-2.</title>
        <authorList>
            <consortium name="DOE Joint Genome Institute"/>
            <person name="Miettinen O."/>
            <person name="Riley R."/>
            <person name="Acob R."/>
            <person name="Barry K."/>
            <person name="Cullen D."/>
            <person name="De Vries R."/>
            <person name="Hainaut M."/>
            <person name="Hatakka A."/>
            <person name="Henrissat B."/>
            <person name="Hilden K."/>
            <person name="Kuo R."/>
            <person name="Labutti K."/>
            <person name="Lipzen A."/>
            <person name="Makela M.R."/>
            <person name="Sandor L."/>
            <person name="Spatafora J.W."/>
            <person name="Grigoriev I.V."/>
            <person name="Hibbett D.S."/>
        </authorList>
    </citation>
    <scope>NUCLEOTIDE SEQUENCE [LARGE SCALE GENOMIC DNA]</scope>
    <source>
        <strain evidence="9 10">3A-2</strain>
    </source>
</reference>
<keyword evidence="4 8" id="KW-0472">Membrane</keyword>
<dbReference type="AlphaFoldDB" id="A0A8E2DL72"/>
<evidence type="ECO:0000256" key="1">
    <source>
        <dbReference type="ARBA" id="ARBA00004141"/>
    </source>
</evidence>
<dbReference type="PANTHER" id="PTHR16201:SF34">
    <property type="entry name" value="LYSOSOMAL AMINO ACID TRANSPORTER 1"/>
    <property type="match status" value="1"/>
</dbReference>
<evidence type="ECO:0000256" key="8">
    <source>
        <dbReference type="SAM" id="Phobius"/>
    </source>
</evidence>
<feature type="compositionally biased region" description="Low complexity" evidence="7">
    <location>
        <begin position="241"/>
        <end position="259"/>
    </location>
</feature>
<dbReference type="GO" id="GO:0015174">
    <property type="term" value="F:basic amino acid transmembrane transporter activity"/>
    <property type="evidence" value="ECO:0007669"/>
    <property type="project" value="TreeGrafter"/>
</dbReference>
<accession>A0A8E2DL72</accession>
<keyword evidence="2 8" id="KW-0812">Transmembrane</keyword>
<dbReference type="Gene3D" id="1.20.1280.290">
    <property type="match status" value="2"/>
</dbReference>
<dbReference type="GO" id="GO:0000329">
    <property type="term" value="C:fungal-type vacuole membrane"/>
    <property type="evidence" value="ECO:0007669"/>
    <property type="project" value="TreeGrafter"/>
</dbReference>
<feature type="transmembrane region" description="Helical" evidence="8">
    <location>
        <begin position="403"/>
        <end position="423"/>
    </location>
</feature>
<dbReference type="InterPro" id="IPR051415">
    <property type="entry name" value="LAAT-1"/>
</dbReference>
<protein>
    <submittedName>
        <fullName evidence="9">PQ-loop-domain-containing protein</fullName>
    </submittedName>
</protein>
<evidence type="ECO:0000256" key="2">
    <source>
        <dbReference type="ARBA" id="ARBA00022692"/>
    </source>
</evidence>
<dbReference type="InterPro" id="IPR006603">
    <property type="entry name" value="PQ-loop_rpt"/>
</dbReference>
<sequence length="518" mass="56133">MASHSSQALSDFLGYASISCWLGAQFPQVLENMRRQSVEGLALPFLLNWLLGDVTNLIGCILTRQLPFQTWLAGYFCFVDCTLLGQYFYYRTSSKLTPSPYLQTRSRAGSLVPRRLSSERTHYRTLSTVAANLAAEAALAAHQEEHARRRPRALSSSADFYDDDDDVVDEDALARLAESFQSDGGRSARRKTVSWGADGAPLPLGTDPVRQRSGSLGAPSTRQSTVSPPARMHASFHMTQAAPTEEAEALAARGRSLSRARAEAEGEGRSQRQSSRASRKSAAMVFMGAWALVGLGTLAGARRGAASGSVRVGRVLARAVPDFAPAAPVVFAEAPPSYPDSVDIFVDPPLIFDSSTFREQPEEEPSLEHAIGRISAWTCTTLYLTSRLPQIWKIYVRKSVEGLSIYLFIFAFLGNSFYVASILTSPKLAQAAPAAAAYLRESIPYLLGSGGTLMFDVTIVTQSWLYRPSPHTRGRRSTRSLHEEEAGLLEADATGAEDAITPSRRRAGVSGGSDLAGE</sequence>
<feature type="transmembrane region" description="Helical" evidence="8">
    <location>
        <begin position="443"/>
        <end position="466"/>
    </location>
</feature>
<dbReference type="EMBL" id="KV722372">
    <property type="protein sequence ID" value="OCH92230.1"/>
    <property type="molecule type" value="Genomic_DNA"/>
</dbReference>
<gene>
    <name evidence="9" type="ORF">OBBRIDRAFT_751687</name>
</gene>
<dbReference type="GO" id="GO:0034488">
    <property type="term" value="P:basic amino acid transmembrane export from vacuole"/>
    <property type="evidence" value="ECO:0007669"/>
    <property type="project" value="TreeGrafter"/>
</dbReference>
<evidence type="ECO:0000256" key="3">
    <source>
        <dbReference type="ARBA" id="ARBA00022989"/>
    </source>
</evidence>
<dbReference type="SMART" id="SM00679">
    <property type="entry name" value="CTNS"/>
    <property type="match status" value="2"/>
</dbReference>
<feature type="region of interest" description="Disordered" evidence="7">
    <location>
        <begin position="180"/>
        <end position="278"/>
    </location>
</feature>
<dbReference type="OrthoDB" id="8048523at2759"/>
<feature type="compositionally biased region" description="Polar residues" evidence="7">
    <location>
        <begin position="212"/>
        <end position="227"/>
    </location>
</feature>
<dbReference type="Pfam" id="PF04193">
    <property type="entry name" value="PQ-loop"/>
    <property type="match status" value="2"/>
</dbReference>
<feature type="transmembrane region" description="Helical" evidence="8">
    <location>
        <begin position="282"/>
        <end position="301"/>
    </location>
</feature>
<comment type="subcellular location">
    <subcellularLocation>
        <location evidence="1">Membrane</location>
        <topology evidence="1">Multi-pass membrane protein</topology>
    </subcellularLocation>
</comment>
<dbReference type="Proteomes" id="UP000250043">
    <property type="component" value="Unassembled WGS sequence"/>
</dbReference>
<comment type="catalytic activity">
    <reaction evidence="6">
        <text>L-histidine(out) + L-arginine(in) = L-histidine(in) + L-arginine(out)</text>
        <dbReference type="Rhea" id="RHEA:71063"/>
        <dbReference type="ChEBI" id="CHEBI:32682"/>
        <dbReference type="ChEBI" id="CHEBI:57595"/>
    </reaction>
</comment>
<evidence type="ECO:0000256" key="5">
    <source>
        <dbReference type="ARBA" id="ARBA00038039"/>
    </source>
</evidence>
<proteinExistence type="inferred from homology"/>